<comment type="similarity">
    <text evidence="1">Belongs to the aspartate/glutamate racemases family.</text>
</comment>
<organism evidence="3 4">
    <name type="scientific">Marinimicrococcus flavescens</name>
    <dbReference type="NCBI Taxonomy" id="3031815"/>
    <lineage>
        <taxon>Bacteria</taxon>
        <taxon>Pseudomonadati</taxon>
        <taxon>Pseudomonadota</taxon>
        <taxon>Alphaproteobacteria</taxon>
        <taxon>Geminicoccales</taxon>
        <taxon>Geminicoccaceae</taxon>
        <taxon>Marinimicrococcus</taxon>
    </lineage>
</organism>
<dbReference type="AlphaFoldDB" id="A0AAP3XRB3"/>
<comment type="caution">
    <text evidence="3">The sequence shown here is derived from an EMBL/GenBank/DDBJ whole genome shotgun (WGS) entry which is preliminary data.</text>
</comment>
<dbReference type="GO" id="GO:0047661">
    <property type="term" value="F:amino-acid racemase activity"/>
    <property type="evidence" value="ECO:0007669"/>
    <property type="project" value="InterPro"/>
</dbReference>
<accession>A0AAP3XRB3</accession>
<evidence type="ECO:0000313" key="3">
    <source>
        <dbReference type="EMBL" id="MDF1586529.1"/>
    </source>
</evidence>
<proteinExistence type="inferred from homology"/>
<evidence type="ECO:0000256" key="2">
    <source>
        <dbReference type="ARBA" id="ARBA00023235"/>
    </source>
</evidence>
<keyword evidence="2 3" id="KW-0413">Isomerase</keyword>
<dbReference type="Proteomes" id="UP001301140">
    <property type="component" value="Unassembled WGS sequence"/>
</dbReference>
<dbReference type="RefSeq" id="WP_327788944.1">
    <property type="nucleotide sequence ID" value="NZ_JARGEQ010000091.1"/>
</dbReference>
<sequence length="250" mass="26284">MKEAQDDLTVGVLGGLGPEATLDFMGKVLRLSGARSDQEHLHLLIDCNPKVSNRNDAIASRGPSSGPALVAMAQRLEAAGADFLVMACNTAHFYEAGIRAGVRVPFVSIVEETCTALARRLPGARRFGVLAAGGCRQAGLYEKALRRHGFEPVVTDEPEQARFMELMYAIKAGERGGAVAEGMRALGEALIARGAEAVIAACTEVPLVLGEGDLSRPLVDSTAILAEATVAYGKRRRPLPVQGDHAPSAG</sequence>
<name>A0AAP3XRB3_9PROT</name>
<gene>
    <name evidence="3" type="ORF">PZ740_09045</name>
</gene>
<protein>
    <submittedName>
        <fullName evidence="3">Amino acid racemase</fullName>
        <ecNumber evidence="3">5.1.1.-</ecNumber>
    </submittedName>
</protein>
<dbReference type="PANTHER" id="PTHR21198:SF7">
    <property type="entry name" value="ASPARTATE-GLUTAMATE RACEMASE FAMILY"/>
    <property type="match status" value="1"/>
</dbReference>
<dbReference type="EMBL" id="JARGEQ010000091">
    <property type="protein sequence ID" value="MDF1586529.1"/>
    <property type="molecule type" value="Genomic_DNA"/>
</dbReference>
<dbReference type="InterPro" id="IPR004380">
    <property type="entry name" value="Asp_race"/>
</dbReference>
<dbReference type="NCBIfam" id="TIGR00035">
    <property type="entry name" value="asp_race"/>
    <property type="match status" value="1"/>
</dbReference>
<dbReference type="InterPro" id="IPR015942">
    <property type="entry name" value="Asp/Glu/hydantoin_racemase"/>
</dbReference>
<reference evidence="3 4" key="1">
    <citation type="submission" date="2023-03" db="EMBL/GenBank/DDBJ databases">
        <title>YIM 152171 draft genome.</title>
        <authorList>
            <person name="Yang Z."/>
        </authorList>
    </citation>
    <scope>NUCLEOTIDE SEQUENCE [LARGE SCALE GENOMIC DNA]</scope>
    <source>
        <strain evidence="3 4">YIM 152171</strain>
    </source>
</reference>
<dbReference type="Pfam" id="PF01177">
    <property type="entry name" value="Asp_Glu_race"/>
    <property type="match status" value="1"/>
</dbReference>
<dbReference type="Gene3D" id="3.40.50.1860">
    <property type="match status" value="2"/>
</dbReference>
<evidence type="ECO:0000313" key="4">
    <source>
        <dbReference type="Proteomes" id="UP001301140"/>
    </source>
</evidence>
<keyword evidence="4" id="KW-1185">Reference proteome</keyword>
<dbReference type="SUPFAM" id="SSF53681">
    <property type="entry name" value="Aspartate/glutamate racemase"/>
    <property type="match status" value="2"/>
</dbReference>
<dbReference type="EC" id="5.1.1.-" evidence="3"/>
<evidence type="ECO:0000256" key="1">
    <source>
        <dbReference type="ARBA" id="ARBA00007847"/>
    </source>
</evidence>
<dbReference type="InterPro" id="IPR001920">
    <property type="entry name" value="Asp/Glu_race"/>
</dbReference>
<dbReference type="PANTHER" id="PTHR21198">
    <property type="entry name" value="GLUTAMATE RACEMASE"/>
    <property type="match status" value="1"/>
</dbReference>